<dbReference type="OrthoDB" id="6449069at2759"/>
<evidence type="ECO:0008006" key="3">
    <source>
        <dbReference type="Google" id="ProtNLM"/>
    </source>
</evidence>
<proteinExistence type="predicted"/>
<organism evidence="1 2">
    <name type="scientific">Stegodyphus mimosarum</name>
    <name type="common">African social velvet spider</name>
    <dbReference type="NCBI Taxonomy" id="407821"/>
    <lineage>
        <taxon>Eukaryota</taxon>
        <taxon>Metazoa</taxon>
        <taxon>Ecdysozoa</taxon>
        <taxon>Arthropoda</taxon>
        <taxon>Chelicerata</taxon>
        <taxon>Arachnida</taxon>
        <taxon>Araneae</taxon>
        <taxon>Araneomorphae</taxon>
        <taxon>Entelegynae</taxon>
        <taxon>Eresoidea</taxon>
        <taxon>Eresidae</taxon>
        <taxon>Stegodyphus</taxon>
    </lineage>
</organism>
<keyword evidence="2" id="KW-1185">Reference proteome</keyword>
<evidence type="ECO:0000313" key="1">
    <source>
        <dbReference type="EMBL" id="KFM69277.1"/>
    </source>
</evidence>
<dbReference type="AlphaFoldDB" id="A0A087TVY8"/>
<name>A0A087TVY8_STEMI</name>
<accession>A0A087TVY8</accession>
<dbReference type="Proteomes" id="UP000054359">
    <property type="component" value="Unassembled WGS sequence"/>
</dbReference>
<sequence>MKIKDSDVNRCSDNSWTVCSQTKNKIYTVQRLFEICPCKDFCFYRCPKVSCVSLCSHLYQCNCLDKLLCKHIHKVHSLLNRQNDCMFNPSGINLESNQKCNENMKSINNVSHYNPQSIEQRVNACEKFVEELLQLIRQPKVQNVMLKCVHTTLNSLVSECRGILNSDENSRA</sequence>
<reference evidence="1 2" key="1">
    <citation type="submission" date="2013-11" db="EMBL/GenBank/DDBJ databases">
        <title>Genome sequencing of Stegodyphus mimosarum.</title>
        <authorList>
            <person name="Bechsgaard J."/>
        </authorList>
    </citation>
    <scope>NUCLEOTIDE SEQUENCE [LARGE SCALE GENOMIC DNA]</scope>
</reference>
<dbReference type="EMBL" id="KK117005">
    <property type="protein sequence ID" value="KFM69277.1"/>
    <property type="molecule type" value="Genomic_DNA"/>
</dbReference>
<feature type="non-terminal residue" evidence="1">
    <location>
        <position position="172"/>
    </location>
</feature>
<evidence type="ECO:0000313" key="2">
    <source>
        <dbReference type="Proteomes" id="UP000054359"/>
    </source>
</evidence>
<protein>
    <recommendedName>
        <fullName evidence="3">SWIM-type domain-containing protein</fullName>
    </recommendedName>
</protein>
<gene>
    <name evidence="1" type="ORF">X975_13684</name>
</gene>